<keyword evidence="2" id="KW-1185">Reference proteome</keyword>
<reference evidence="1 2" key="1">
    <citation type="submission" date="2012-02" db="EMBL/GenBank/DDBJ databases">
        <title>Complete sequence of chromosome of Singulisphaera acidiphila DSM 18658.</title>
        <authorList>
            <consortium name="US DOE Joint Genome Institute (JGI-PGF)"/>
            <person name="Lucas S."/>
            <person name="Copeland A."/>
            <person name="Lapidus A."/>
            <person name="Glavina del Rio T."/>
            <person name="Dalin E."/>
            <person name="Tice H."/>
            <person name="Bruce D."/>
            <person name="Goodwin L."/>
            <person name="Pitluck S."/>
            <person name="Peters L."/>
            <person name="Ovchinnikova G."/>
            <person name="Chertkov O."/>
            <person name="Kyrpides N."/>
            <person name="Mavromatis K."/>
            <person name="Ivanova N."/>
            <person name="Brettin T."/>
            <person name="Detter J.C."/>
            <person name="Han C."/>
            <person name="Larimer F."/>
            <person name="Land M."/>
            <person name="Hauser L."/>
            <person name="Markowitz V."/>
            <person name="Cheng J.-F."/>
            <person name="Hugenholtz P."/>
            <person name="Woyke T."/>
            <person name="Wu D."/>
            <person name="Tindall B."/>
            <person name="Pomrenke H."/>
            <person name="Brambilla E."/>
            <person name="Klenk H.-P."/>
            <person name="Eisen J.A."/>
        </authorList>
    </citation>
    <scope>NUCLEOTIDE SEQUENCE [LARGE SCALE GENOMIC DNA]</scope>
    <source>
        <strain evidence="2">ATCC BAA-1392 / DSM 18658 / VKM B-2454 / MOB10</strain>
    </source>
</reference>
<sequence>MIWKSYRPSHHPKKRDTARIVGNVADEARSRGMKRLDNLIDQRPQPTTARCWR</sequence>
<protein>
    <submittedName>
        <fullName evidence="1">Uncharacterized protein</fullName>
    </submittedName>
</protein>
<gene>
    <name evidence="1" type="ordered locus">Sinac_4946</name>
</gene>
<dbReference type="AlphaFoldDB" id="L0DIL6"/>
<evidence type="ECO:0000313" key="1">
    <source>
        <dbReference type="EMBL" id="AGA29102.1"/>
    </source>
</evidence>
<dbReference type="EMBL" id="CP003364">
    <property type="protein sequence ID" value="AGA29102.1"/>
    <property type="molecule type" value="Genomic_DNA"/>
</dbReference>
<dbReference type="STRING" id="886293.Sinac_4946"/>
<evidence type="ECO:0000313" key="2">
    <source>
        <dbReference type="Proteomes" id="UP000010798"/>
    </source>
</evidence>
<dbReference type="HOGENOM" id="CLU_3066217_0_0_0"/>
<name>L0DIL6_SINAD</name>
<organism evidence="1 2">
    <name type="scientific">Singulisphaera acidiphila (strain ATCC BAA-1392 / DSM 18658 / VKM B-2454 / MOB10)</name>
    <dbReference type="NCBI Taxonomy" id="886293"/>
    <lineage>
        <taxon>Bacteria</taxon>
        <taxon>Pseudomonadati</taxon>
        <taxon>Planctomycetota</taxon>
        <taxon>Planctomycetia</taxon>
        <taxon>Isosphaerales</taxon>
        <taxon>Isosphaeraceae</taxon>
        <taxon>Singulisphaera</taxon>
    </lineage>
</organism>
<proteinExistence type="predicted"/>
<accession>L0DIL6</accession>
<dbReference type="KEGG" id="saci:Sinac_4946"/>
<dbReference type="Proteomes" id="UP000010798">
    <property type="component" value="Chromosome"/>
</dbReference>